<accession>A0A0E9R9I1</accession>
<keyword evidence="1" id="KW-0472">Membrane</keyword>
<proteinExistence type="predicted"/>
<dbReference type="EMBL" id="GBXM01082843">
    <property type="protein sequence ID" value="JAH25734.1"/>
    <property type="molecule type" value="Transcribed_RNA"/>
</dbReference>
<dbReference type="AlphaFoldDB" id="A0A0E9R9I1"/>
<name>A0A0E9R9I1_ANGAN</name>
<keyword evidence="1" id="KW-0812">Transmembrane</keyword>
<sequence>MDMSKNYLFLCSLFTFFLVIFYMLRFAYSVLMY</sequence>
<keyword evidence="1" id="KW-1133">Transmembrane helix</keyword>
<reference evidence="2" key="2">
    <citation type="journal article" date="2015" name="Fish Shellfish Immunol.">
        <title>Early steps in the European eel (Anguilla anguilla)-Vibrio vulnificus interaction in the gills: Role of the RtxA13 toxin.</title>
        <authorList>
            <person name="Callol A."/>
            <person name="Pajuelo D."/>
            <person name="Ebbesson L."/>
            <person name="Teles M."/>
            <person name="MacKenzie S."/>
            <person name="Amaro C."/>
        </authorList>
    </citation>
    <scope>NUCLEOTIDE SEQUENCE</scope>
</reference>
<feature type="transmembrane region" description="Helical" evidence="1">
    <location>
        <begin position="7"/>
        <end position="28"/>
    </location>
</feature>
<protein>
    <submittedName>
        <fullName evidence="2">Uncharacterized protein</fullName>
    </submittedName>
</protein>
<organism evidence="2">
    <name type="scientific">Anguilla anguilla</name>
    <name type="common">European freshwater eel</name>
    <name type="synonym">Muraena anguilla</name>
    <dbReference type="NCBI Taxonomy" id="7936"/>
    <lineage>
        <taxon>Eukaryota</taxon>
        <taxon>Metazoa</taxon>
        <taxon>Chordata</taxon>
        <taxon>Craniata</taxon>
        <taxon>Vertebrata</taxon>
        <taxon>Euteleostomi</taxon>
        <taxon>Actinopterygii</taxon>
        <taxon>Neopterygii</taxon>
        <taxon>Teleostei</taxon>
        <taxon>Anguilliformes</taxon>
        <taxon>Anguillidae</taxon>
        <taxon>Anguilla</taxon>
    </lineage>
</organism>
<evidence type="ECO:0000256" key="1">
    <source>
        <dbReference type="SAM" id="Phobius"/>
    </source>
</evidence>
<evidence type="ECO:0000313" key="2">
    <source>
        <dbReference type="EMBL" id="JAH25734.1"/>
    </source>
</evidence>
<reference evidence="2" key="1">
    <citation type="submission" date="2014-11" db="EMBL/GenBank/DDBJ databases">
        <authorList>
            <person name="Amaro Gonzalez C."/>
        </authorList>
    </citation>
    <scope>NUCLEOTIDE SEQUENCE</scope>
</reference>